<dbReference type="EMBL" id="QFXD01000155">
    <property type="protein sequence ID" value="RDH90649.1"/>
    <property type="molecule type" value="Genomic_DNA"/>
</dbReference>
<comment type="caution">
    <text evidence="9">The sequence shown here is derived from an EMBL/GenBank/DDBJ whole genome shotgun (WGS) entry which is preliminary data.</text>
</comment>
<evidence type="ECO:0000313" key="9">
    <source>
        <dbReference type="EMBL" id="RDH90649.1"/>
    </source>
</evidence>
<keyword evidence="6" id="KW-0807">Transducer</keyword>
<evidence type="ECO:0000256" key="6">
    <source>
        <dbReference type="ARBA" id="ARBA00023224"/>
    </source>
</evidence>
<gene>
    <name evidence="9" type="ORF">DIZ79_08675</name>
</gene>
<dbReference type="Pfam" id="PF02203">
    <property type="entry name" value="TarH"/>
    <property type="match status" value="1"/>
</dbReference>
<evidence type="ECO:0000313" key="10">
    <source>
        <dbReference type="Proteomes" id="UP000255508"/>
    </source>
</evidence>
<dbReference type="GO" id="GO:0005886">
    <property type="term" value="C:plasma membrane"/>
    <property type="evidence" value="ECO:0007669"/>
    <property type="project" value="UniProtKB-SubCell"/>
</dbReference>
<accession>A0A370DX52</accession>
<reference evidence="9 10" key="1">
    <citation type="journal article" date="2018" name="ISME J.">
        <title>Endosymbiont genomes yield clues of tubeworm success.</title>
        <authorList>
            <person name="Li Y."/>
            <person name="Liles M.R."/>
            <person name="Halanych K.M."/>
        </authorList>
    </citation>
    <scope>NUCLEOTIDE SEQUENCE [LARGE SCALE GENOMIC DNA]</scope>
    <source>
        <strain evidence="9">A1422</strain>
    </source>
</reference>
<comment type="subcellular location">
    <subcellularLocation>
        <location evidence="1">Cell membrane</location>
    </subcellularLocation>
</comment>
<dbReference type="Proteomes" id="UP000255508">
    <property type="component" value="Unassembled WGS sequence"/>
</dbReference>
<evidence type="ECO:0000256" key="5">
    <source>
        <dbReference type="ARBA" id="ARBA00023136"/>
    </source>
</evidence>
<evidence type="ECO:0000259" key="8">
    <source>
        <dbReference type="Pfam" id="PF02203"/>
    </source>
</evidence>
<keyword evidence="5 7" id="KW-0472">Membrane</keyword>
<feature type="domain" description="Chemotaxis methyl-accepting receptor Tar-related ligand-binding" evidence="8">
    <location>
        <begin position="32"/>
        <end position="68"/>
    </location>
</feature>
<evidence type="ECO:0000256" key="7">
    <source>
        <dbReference type="SAM" id="Phobius"/>
    </source>
</evidence>
<sequence>MYFPKNLGFPSTPQSIQIINYQREMVMNIPYNLTIKTRLIFLVGFVAVSMMIIGLLRINAMHDAKRNIYSQNNGI</sequence>
<dbReference type="InterPro" id="IPR003122">
    <property type="entry name" value="Tar_rcpt_lig-bd"/>
</dbReference>
<proteinExistence type="predicted"/>
<keyword evidence="4 7" id="KW-1133">Transmembrane helix</keyword>
<dbReference type="AlphaFoldDB" id="A0A370DX52"/>
<evidence type="ECO:0000256" key="4">
    <source>
        <dbReference type="ARBA" id="ARBA00022989"/>
    </source>
</evidence>
<evidence type="ECO:0000256" key="2">
    <source>
        <dbReference type="ARBA" id="ARBA00022475"/>
    </source>
</evidence>
<keyword evidence="3 7" id="KW-0812">Transmembrane</keyword>
<dbReference type="GO" id="GO:0006935">
    <property type="term" value="P:chemotaxis"/>
    <property type="evidence" value="ECO:0007669"/>
    <property type="project" value="InterPro"/>
</dbReference>
<feature type="transmembrane region" description="Helical" evidence="7">
    <location>
        <begin position="39"/>
        <end position="58"/>
    </location>
</feature>
<organism evidence="9 10">
    <name type="scientific">endosymbiont of Lamellibrachia luymesi</name>
    <dbReference type="NCBI Taxonomy" id="2200907"/>
    <lineage>
        <taxon>Bacteria</taxon>
        <taxon>Pseudomonadati</taxon>
        <taxon>Pseudomonadota</taxon>
        <taxon>Gammaproteobacteria</taxon>
        <taxon>sulfur-oxidizing symbionts</taxon>
    </lineage>
</organism>
<dbReference type="GO" id="GO:0007165">
    <property type="term" value="P:signal transduction"/>
    <property type="evidence" value="ECO:0007669"/>
    <property type="project" value="UniProtKB-KW"/>
</dbReference>
<keyword evidence="2" id="KW-1003">Cell membrane</keyword>
<evidence type="ECO:0000256" key="3">
    <source>
        <dbReference type="ARBA" id="ARBA00022692"/>
    </source>
</evidence>
<name>A0A370DX52_9GAMM</name>
<evidence type="ECO:0000256" key="1">
    <source>
        <dbReference type="ARBA" id="ARBA00004236"/>
    </source>
</evidence>
<protein>
    <recommendedName>
        <fullName evidence="8">Chemotaxis methyl-accepting receptor Tar-related ligand-binding domain-containing protein</fullName>
    </recommendedName>
</protein>